<proteinExistence type="predicted"/>
<dbReference type="SUPFAM" id="SSF47336">
    <property type="entry name" value="ACP-like"/>
    <property type="match status" value="1"/>
</dbReference>
<name>A0A316EXC0_9ACTN</name>
<keyword evidence="3" id="KW-1185">Reference proteome</keyword>
<comment type="caution">
    <text evidence="2">The sequence shown here is derived from an EMBL/GenBank/DDBJ whole genome shotgun (WGS) entry which is preliminary data.</text>
</comment>
<dbReference type="InterPro" id="IPR009081">
    <property type="entry name" value="PP-bd_ACP"/>
</dbReference>
<dbReference type="EMBL" id="QGGR01000024">
    <property type="protein sequence ID" value="PWK36088.1"/>
    <property type="molecule type" value="Genomic_DNA"/>
</dbReference>
<accession>A0A316EXC0</accession>
<dbReference type="Proteomes" id="UP000245697">
    <property type="component" value="Unassembled WGS sequence"/>
</dbReference>
<protein>
    <recommendedName>
        <fullName evidence="1">Carrier domain-containing protein</fullName>
    </recommendedName>
</protein>
<evidence type="ECO:0000313" key="3">
    <source>
        <dbReference type="Proteomes" id="UP000245697"/>
    </source>
</evidence>
<gene>
    <name evidence="2" type="ORF">BC793_12469</name>
</gene>
<dbReference type="AlphaFoldDB" id="A0A316EXC0"/>
<evidence type="ECO:0000259" key="1">
    <source>
        <dbReference type="Pfam" id="PF00550"/>
    </source>
</evidence>
<dbReference type="Pfam" id="PF00550">
    <property type="entry name" value="PP-binding"/>
    <property type="match status" value="1"/>
</dbReference>
<sequence length="92" mass="10110">MDRKQFYREVTGFLTKVSAENGTPGSGTEALATDIGEDSNLFDLGLINSFTVIRMIVFIEDLTGAQIDLAEHDLETFYTLRGLYTVANGADQ</sequence>
<dbReference type="Gene3D" id="1.10.1200.10">
    <property type="entry name" value="ACP-like"/>
    <property type="match status" value="1"/>
</dbReference>
<dbReference type="InterPro" id="IPR036736">
    <property type="entry name" value="ACP-like_sf"/>
</dbReference>
<evidence type="ECO:0000313" key="2">
    <source>
        <dbReference type="EMBL" id="PWK36088.1"/>
    </source>
</evidence>
<reference evidence="2 3" key="1">
    <citation type="submission" date="2018-05" db="EMBL/GenBank/DDBJ databases">
        <title>Genomic Encyclopedia of Archaeal and Bacterial Type Strains, Phase II (KMG-II): from individual species to whole genera.</title>
        <authorList>
            <person name="Goeker M."/>
        </authorList>
    </citation>
    <scope>NUCLEOTIDE SEQUENCE [LARGE SCALE GENOMIC DNA]</scope>
    <source>
        <strain evidence="2 3">DSM 45184</strain>
    </source>
</reference>
<organism evidence="2 3">
    <name type="scientific">Actinoplanes xinjiangensis</name>
    <dbReference type="NCBI Taxonomy" id="512350"/>
    <lineage>
        <taxon>Bacteria</taxon>
        <taxon>Bacillati</taxon>
        <taxon>Actinomycetota</taxon>
        <taxon>Actinomycetes</taxon>
        <taxon>Micromonosporales</taxon>
        <taxon>Micromonosporaceae</taxon>
        <taxon>Actinoplanes</taxon>
    </lineage>
</organism>
<dbReference type="RefSeq" id="WP_109601194.1">
    <property type="nucleotide sequence ID" value="NZ_BONA01000077.1"/>
</dbReference>
<dbReference type="OrthoDB" id="3396741at2"/>
<feature type="domain" description="Carrier" evidence="1">
    <location>
        <begin position="33"/>
        <end position="82"/>
    </location>
</feature>